<gene>
    <name evidence="4" type="ORF">JOC47_001015</name>
</gene>
<feature type="site" description="Important for substrate specificity" evidence="3">
    <location>
        <position position="68"/>
    </location>
</feature>
<dbReference type="SUPFAM" id="SSF52972">
    <property type="entry name" value="ITPase-like"/>
    <property type="match status" value="1"/>
</dbReference>
<comment type="caution">
    <text evidence="4">The sequence shown here is derived from an EMBL/GenBank/DDBJ whole genome shotgun (WGS) entry which is preliminary data.</text>
</comment>
<dbReference type="AlphaFoldDB" id="A0A939BQD5"/>
<proteinExistence type="inferred from homology"/>
<evidence type="ECO:0000313" key="4">
    <source>
        <dbReference type="EMBL" id="MBM7556179.1"/>
    </source>
</evidence>
<comment type="cofactor">
    <cofactor evidence="1 3">
        <name>a divalent metal cation</name>
        <dbReference type="ChEBI" id="CHEBI:60240"/>
    </cofactor>
</comment>
<dbReference type="Proteomes" id="UP000774000">
    <property type="component" value="Unassembled WGS sequence"/>
</dbReference>
<protein>
    <recommendedName>
        <fullName evidence="3">dTTP/UTP pyrophosphatase</fullName>
        <shortName evidence="3">dTTPase/UTPase</shortName>
        <ecNumber evidence="3">3.6.1.9</ecNumber>
    </recommendedName>
    <alternativeName>
        <fullName evidence="3">Nucleoside triphosphate pyrophosphatase</fullName>
    </alternativeName>
    <alternativeName>
        <fullName evidence="3">Nucleotide pyrophosphatase</fullName>
        <shortName evidence="3">Nucleotide PPase</shortName>
    </alternativeName>
</protein>
<keyword evidence="2 3" id="KW-0378">Hydrolase</keyword>
<dbReference type="EMBL" id="JAFBDQ010000004">
    <property type="protein sequence ID" value="MBM7556179.1"/>
    <property type="molecule type" value="Genomic_DNA"/>
</dbReference>
<dbReference type="EC" id="3.6.1.9" evidence="3"/>
<comment type="caution">
    <text evidence="3">Lacks conserved residue(s) required for the propagation of feature annotation.</text>
</comment>
<dbReference type="Pfam" id="PF02545">
    <property type="entry name" value="Maf"/>
    <property type="match status" value="1"/>
</dbReference>
<feature type="site" description="Important for substrate specificity" evidence="3">
    <location>
        <position position="150"/>
    </location>
</feature>
<dbReference type="HAMAP" id="MF_00528">
    <property type="entry name" value="Maf"/>
    <property type="match status" value="1"/>
</dbReference>
<dbReference type="NCBIfam" id="TIGR00172">
    <property type="entry name" value="maf"/>
    <property type="match status" value="1"/>
</dbReference>
<dbReference type="PIRSF" id="PIRSF006305">
    <property type="entry name" value="Maf"/>
    <property type="match status" value="1"/>
</dbReference>
<organism evidence="4 5">
    <name type="scientific">Halanaerobacter jeridensis</name>
    <dbReference type="NCBI Taxonomy" id="706427"/>
    <lineage>
        <taxon>Bacteria</taxon>
        <taxon>Bacillati</taxon>
        <taxon>Bacillota</taxon>
        <taxon>Clostridia</taxon>
        <taxon>Halanaerobiales</taxon>
        <taxon>Halobacteroidaceae</taxon>
        <taxon>Halanaerobacter</taxon>
    </lineage>
</organism>
<keyword evidence="3" id="KW-0546">Nucleotide metabolism</keyword>
<keyword evidence="5" id="KW-1185">Reference proteome</keyword>
<comment type="similarity">
    <text evidence="3">Belongs to the Maf family. YhdE subfamily.</text>
</comment>
<keyword evidence="3" id="KW-0963">Cytoplasm</keyword>
<dbReference type="CDD" id="cd00555">
    <property type="entry name" value="Maf"/>
    <property type="match status" value="1"/>
</dbReference>
<dbReference type="InterPro" id="IPR029001">
    <property type="entry name" value="ITPase-like_fam"/>
</dbReference>
<name>A0A939BQD5_9FIRM</name>
<dbReference type="RefSeq" id="WP_204700892.1">
    <property type="nucleotide sequence ID" value="NZ_JAFBDQ010000004.1"/>
</dbReference>
<dbReference type="Gene3D" id="3.90.950.10">
    <property type="match status" value="1"/>
</dbReference>
<evidence type="ECO:0000256" key="1">
    <source>
        <dbReference type="ARBA" id="ARBA00001968"/>
    </source>
</evidence>
<comment type="subcellular location">
    <subcellularLocation>
        <location evidence="3">Cytoplasm</location>
    </subcellularLocation>
</comment>
<dbReference type="PANTHER" id="PTHR43213">
    <property type="entry name" value="BIFUNCTIONAL DTTP/UTP PYROPHOSPHATASE/METHYLTRANSFERASE PROTEIN-RELATED"/>
    <property type="match status" value="1"/>
</dbReference>
<comment type="catalytic activity">
    <reaction evidence="3">
        <text>UTP + H2O = UMP + diphosphate + H(+)</text>
        <dbReference type="Rhea" id="RHEA:29395"/>
        <dbReference type="ChEBI" id="CHEBI:15377"/>
        <dbReference type="ChEBI" id="CHEBI:15378"/>
        <dbReference type="ChEBI" id="CHEBI:33019"/>
        <dbReference type="ChEBI" id="CHEBI:46398"/>
        <dbReference type="ChEBI" id="CHEBI:57865"/>
        <dbReference type="EC" id="3.6.1.9"/>
    </reaction>
</comment>
<dbReference type="GO" id="GO:0009117">
    <property type="term" value="P:nucleotide metabolic process"/>
    <property type="evidence" value="ECO:0007669"/>
    <property type="project" value="UniProtKB-KW"/>
</dbReference>
<sequence length="190" mass="20988">MEIILASGSPRRKMLLEQLGLDFKVQPSNLDESKVEFTEPSELVQRLSYLKANEVQSDQSQIIIAADTVVSYQDRILEKPASKEEAKQMLKTLSGTTHQVLTGITVIAGEIVNTDYETTNVTFKELTEKEINDYIATGEPFDKAGGYGIQSKGAVFVKGIEGCFYNVMGLSLYKLLQMIKGIGLEIELDG</sequence>
<feature type="site" description="Important for substrate specificity" evidence="3">
    <location>
        <position position="11"/>
    </location>
</feature>
<comment type="function">
    <text evidence="3">Nucleoside triphosphate pyrophosphatase that hydrolyzes dTTP and UTP. May have a dual role in cell division arrest and in preventing the incorporation of modified nucleotides into cellular nucleic acids.</text>
</comment>
<evidence type="ECO:0000256" key="3">
    <source>
        <dbReference type="HAMAP-Rule" id="MF_00528"/>
    </source>
</evidence>
<dbReference type="GO" id="GO:0005737">
    <property type="term" value="C:cytoplasm"/>
    <property type="evidence" value="ECO:0007669"/>
    <property type="project" value="UniProtKB-SubCell"/>
</dbReference>
<dbReference type="GO" id="GO:0047429">
    <property type="term" value="F:nucleoside triphosphate diphosphatase activity"/>
    <property type="evidence" value="ECO:0007669"/>
    <property type="project" value="UniProtKB-EC"/>
</dbReference>
<accession>A0A939BQD5</accession>
<dbReference type="PANTHER" id="PTHR43213:SF5">
    <property type="entry name" value="BIFUNCTIONAL DTTP_UTP PYROPHOSPHATASE_METHYLTRANSFERASE PROTEIN-RELATED"/>
    <property type="match status" value="1"/>
</dbReference>
<dbReference type="InterPro" id="IPR003697">
    <property type="entry name" value="Maf-like"/>
</dbReference>
<evidence type="ECO:0000256" key="2">
    <source>
        <dbReference type="ARBA" id="ARBA00022801"/>
    </source>
</evidence>
<evidence type="ECO:0000313" key="5">
    <source>
        <dbReference type="Proteomes" id="UP000774000"/>
    </source>
</evidence>
<reference evidence="4" key="1">
    <citation type="submission" date="2021-01" db="EMBL/GenBank/DDBJ databases">
        <title>Genomic Encyclopedia of Type Strains, Phase IV (KMG-IV): sequencing the most valuable type-strain genomes for metagenomic binning, comparative biology and taxonomic classification.</title>
        <authorList>
            <person name="Goeker M."/>
        </authorList>
    </citation>
    <scope>NUCLEOTIDE SEQUENCE</scope>
    <source>
        <strain evidence="4">DSM 23230</strain>
    </source>
</reference>
<feature type="active site" description="Proton acceptor" evidence="3">
    <location>
        <position position="67"/>
    </location>
</feature>
<comment type="catalytic activity">
    <reaction evidence="3">
        <text>dTTP + H2O = dTMP + diphosphate + H(+)</text>
        <dbReference type="Rhea" id="RHEA:28534"/>
        <dbReference type="ChEBI" id="CHEBI:15377"/>
        <dbReference type="ChEBI" id="CHEBI:15378"/>
        <dbReference type="ChEBI" id="CHEBI:33019"/>
        <dbReference type="ChEBI" id="CHEBI:37568"/>
        <dbReference type="ChEBI" id="CHEBI:63528"/>
        <dbReference type="EC" id="3.6.1.9"/>
    </reaction>
</comment>